<dbReference type="EMBL" id="CP144373">
    <property type="protein sequence ID" value="XCH46303.1"/>
    <property type="molecule type" value="Genomic_DNA"/>
</dbReference>
<dbReference type="InterPro" id="IPR034706">
    <property type="entry name" value="CpoB"/>
</dbReference>
<dbReference type="Pfam" id="PF13525">
    <property type="entry name" value="YfiO"/>
    <property type="match status" value="1"/>
</dbReference>
<keyword evidence="1" id="KW-0732">Signal</keyword>
<reference evidence="6" key="1">
    <citation type="submission" date="2024-01" db="EMBL/GenBank/DDBJ databases">
        <title>The first autotrophic representatives of the genus Thermodesulfovibrio.</title>
        <authorList>
            <person name="Maltseva A.I."/>
            <person name="Elcheninov A.G."/>
            <person name="Kublanov I.V."/>
            <person name="Lebedinsky A.V."/>
            <person name="Frolov E.N."/>
        </authorList>
    </citation>
    <scope>NUCLEOTIDE SEQUENCE</scope>
    <source>
        <strain evidence="6">3907-1M</strain>
    </source>
</reference>
<dbReference type="InterPro" id="IPR019734">
    <property type="entry name" value="TPR_rpt"/>
</dbReference>
<feature type="repeat" description="TPR" evidence="2">
    <location>
        <begin position="177"/>
        <end position="210"/>
    </location>
</feature>
<dbReference type="PROSITE" id="PS51257">
    <property type="entry name" value="PROKAR_LIPOPROTEIN"/>
    <property type="match status" value="1"/>
</dbReference>
<evidence type="ECO:0000256" key="1">
    <source>
        <dbReference type="ARBA" id="ARBA00022729"/>
    </source>
</evidence>
<evidence type="ECO:0000256" key="2">
    <source>
        <dbReference type="PROSITE-ProRule" id="PRU00339"/>
    </source>
</evidence>
<dbReference type="Gene3D" id="1.25.40.10">
    <property type="entry name" value="Tetratricopeptide repeat domain"/>
    <property type="match status" value="1"/>
</dbReference>
<dbReference type="NCBIfam" id="TIGR02795">
    <property type="entry name" value="tol_pal_ybgF"/>
    <property type="match status" value="1"/>
</dbReference>
<evidence type="ECO:0000259" key="5">
    <source>
        <dbReference type="Pfam" id="PF13525"/>
    </source>
</evidence>
<dbReference type="GO" id="GO:0051301">
    <property type="term" value="P:cell division"/>
    <property type="evidence" value="ECO:0007669"/>
    <property type="project" value="InterPro"/>
</dbReference>
<evidence type="ECO:0000313" key="6">
    <source>
        <dbReference type="EMBL" id="XCH46303.1"/>
    </source>
</evidence>
<dbReference type="SUPFAM" id="SSF48452">
    <property type="entry name" value="TPR-like"/>
    <property type="match status" value="1"/>
</dbReference>
<feature type="compositionally biased region" description="Basic residues" evidence="4">
    <location>
        <begin position="270"/>
        <end position="285"/>
    </location>
</feature>
<sequence length="285" mass="32564">MKKLKTAITGIIASVILSGCVTTSEFEQMKADIARLYVESSQLKQDVSELKTRIDKMSSDLTSAVALKEGQLTLLAQTQDYVKELQLLKGRFEENSFQNEKKFKELNDKIAELQAKLNQPAASPEKNELTKPAQETLKDPKAIYDSAHIDMKNKNFASAREKFQEIIKNYPDFELLPNSYFWVGETYYNEKKYEDAILAYEEFLKRYPKHDKAPGALLKEGMAFLELKDKKTAKVVFERVIERYPQSKEAEIAQQKIAEILNSGNSGKKTPTKKTKSKTKSKTKR</sequence>
<accession>A0AAU8GXM3</accession>
<feature type="domain" description="Outer membrane lipoprotein BamD-like" evidence="5">
    <location>
        <begin position="138"/>
        <end position="261"/>
    </location>
</feature>
<dbReference type="InterPro" id="IPR014162">
    <property type="entry name" value="CpoB_C"/>
</dbReference>
<dbReference type="HAMAP" id="MF_02066">
    <property type="entry name" value="CpoB"/>
    <property type="match status" value="1"/>
</dbReference>
<dbReference type="AlphaFoldDB" id="A0AAU8GXM3"/>
<dbReference type="RefSeq" id="WP_353683841.1">
    <property type="nucleotide sequence ID" value="NZ_CP144373.1"/>
</dbReference>
<organism evidence="6">
    <name type="scientific">Thermodesulfovibrio autotrophicus</name>
    <dbReference type="NCBI Taxonomy" id="3118333"/>
    <lineage>
        <taxon>Bacteria</taxon>
        <taxon>Pseudomonadati</taxon>
        <taxon>Nitrospirota</taxon>
        <taxon>Thermodesulfovibrionia</taxon>
        <taxon>Thermodesulfovibrionales</taxon>
        <taxon>Thermodesulfovibrionaceae</taxon>
        <taxon>Thermodesulfovibrio</taxon>
    </lineage>
</organism>
<dbReference type="KEGG" id="taut:V4D30_08130"/>
<evidence type="ECO:0000256" key="3">
    <source>
        <dbReference type="SAM" id="Coils"/>
    </source>
</evidence>
<keyword evidence="3" id="KW-0175">Coiled coil</keyword>
<proteinExistence type="inferred from homology"/>
<feature type="coiled-coil region" evidence="3">
    <location>
        <begin position="33"/>
        <end position="60"/>
    </location>
</feature>
<dbReference type="SMART" id="SM00028">
    <property type="entry name" value="TPR"/>
    <property type="match status" value="3"/>
</dbReference>
<keyword evidence="2" id="KW-0802">TPR repeat</keyword>
<dbReference type="InterPro" id="IPR011990">
    <property type="entry name" value="TPR-like_helical_dom_sf"/>
</dbReference>
<gene>
    <name evidence="6" type="primary">ybgF</name>
    <name evidence="6" type="ORF">V4D30_08130</name>
</gene>
<dbReference type="InterPro" id="IPR039565">
    <property type="entry name" value="BamD-like"/>
</dbReference>
<dbReference type="PROSITE" id="PS50005">
    <property type="entry name" value="TPR"/>
    <property type="match status" value="1"/>
</dbReference>
<protein>
    <submittedName>
        <fullName evidence="6">Tol-pal system protein YbgF</fullName>
    </submittedName>
</protein>
<feature type="region of interest" description="Disordered" evidence="4">
    <location>
        <begin position="261"/>
        <end position="285"/>
    </location>
</feature>
<evidence type="ECO:0000256" key="4">
    <source>
        <dbReference type="SAM" id="MobiDB-lite"/>
    </source>
</evidence>
<name>A0AAU8GXM3_9BACT</name>